<evidence type="ECO:0000256" key="3">
    <source>
        <dbReference type="ARBA" id="ARBA00023002"/>
    </source>
</evidence>
<dbReference type="InterPro" id="IPR036010">
    <property type="entry name" value="2Fe-2S_ferredoxin-like_sf"/>
</dbReference>
<dbReference type="Pfam" id="PF01799">
    <property type="entry name" value="Fer2_2"/>
    <property type="match status" value="1"/>
</dbReference>
<organism evidence="7 8">
    <name type="scientific">Fulvivirga kasyanovii</name>
    <dbReference type="NCBI Taxonomy" id="396812"/>
    <lineage>
        <taxon>Bacteria</taxon>
        <taxon>Pseudomonadati</taxon>
        <taxon>Bacteroidota</taxon>
        <taxon>Cytophagia</taxon>
        <taxon>Cytophagales</taxon>
        <taxon>Fulvivirgaceae</taxon>
        <taxon>Fulvivirga</taxon>
    </lineage>
</organism>
<keyword evidence="4" id="KW-0408">Iron</keyword>
<dbReference type="InterPro" id="IPR036884">
    <property type="entry name" value="2Fe-2S-bd_dom_sf"/>
</dbReference>
<name>A0ABW9RVT2_9BACT</name>
<keyword evidence="3" id="KW-0560">Oxidoreductase</keyword>
<evidence type="ECO:0000256" key="1">
    <source>
        <dbReference type="ARBA" id="ARBA00022714"/>
    </source>
</evidence>
<dbReference type="EMBL" id="SMLW01000655">
    <property type="protein sequence ID" value="MTI28171.1"/>
    <property type="molecule type" value="Genomic_DNA"/>
</dbReference>
<evidence type="ECO:0000256" key="5">
    <source>
        <dbReference type="ARBA" id="ARBA00023014"/>
    </source>
</evidence>
<dbReference type="InterPro" id="IPR051452">
    <property type="entry name" value="Diverse_Oxidoreductases"/>
</dbReference>
<sequence length="154" mass="16442">MAQFSLNINAQTYNIDVSPDTPLLWVLRDTLGLKGTKFGCGKALCGACTVHLDGNAIRSCSFPVSAVKGKVVTIEGLSEKGDHPLQLAWQEVDVPQCGYCQTGQIMSAAALLQRNPSPTDKDIDMAMSGNICRCGTYLRIRKAIHTAAKGGADE</sequence>
<reference evidence="7 8" key="1">
    <citation type="submission" date="2019-02" db="EMBL/GenBank/DDBJ databases">
        <authorList>
            <person name="Goldberg S.R."/>
            <person name="Haltli B.A."/>
            <person name="Correa H."/>
            <person name="Russell K.G."/>
        </authorList>
    </citation>
    <scope>NUCLEOTIDE SEQUENCE [LARGE SCALE GENOMIC DNA]</scope>
    <source>
        <strain evidence="7 8">JCM 16186</strain>
    </source>
</reference>
<keyword evidence="5" id="KW-0411">Iron-sulfur</keyword>
<dbReference type="PANTHER" id="PTHR44379">
    <property type="entry name" value="OXIDOREDUCTASE WITH IRON-SULFUR SUBUNIT"/>
    <property type="match status" value="1"/>
</dbReference>
<dbReference type="InterPro" id="IPR012675">
    <property type="entry name" value="Beta-grasp_dom_sf"/>
</dbReference>
<evidence type="ECO:0000256" key="4">
    <source>
        <dbReference type="ARBA" id="ARBA00023004"/>
    </source>
</evidence>
<proteinExistence type="predicted"/>
<dbReference type="SUPFAM" id="SSF54292">
    <property type="entry name" value="2Fe-2S ferredoxin-like"/>
    <property type="match status" value="1"/>
</dbReference>
<dbReference type="Gene3D" id="1.10.150.120">
    <property type="entry name" value="[2Fe-2S]-binding domain"/>
    <property type="match status" value="1"/>
</dbReference>
<dbReference type="PROSITE" id="PS00197">
    <property type="entry name" value="2FE2S_FER_1"/>
    <property type="match status" value="1"/>
</dbReference>
<dbReference type="PANTHER" id="PTHR44379:SF2">
    <property type="entry name" value="BLR6218 PROTEIN"/>
    <property type="match status" value="1"/>
</dbReference>
<dbReference type="InterPro" id="IPR002888">
    <property type="entry name" value="2Fe-2S-bd"/>
</dbReference>
<accession>A0ABW9RVT2</accession>
<keyword evidence="2" id="KW-0479">Metal-binding</keyword>
<dbReference type="SUPFAM" id="SSF47741">
    <property type="entry name" value="CO dehydrogenase ISP C-domain like"/>
    <property type="match status" value="1"/>
</dbReference>
<keyword evidence="1" id="KW-0001">2Fe-2S</keyword>
<dbReference type="Pfam" id="PF00111">
    <property type="entry name" value="Fer2"/>
    <property type="match status" value="1"/>
</dbReference>
<feature type="domain" description="2Fe-2S ferredoxin-type" evidence="6">
    <location>
        <begin position="2"/>
        <end position="77"/>
    </location>
</feature>
<evidence type="ECO:0000313" key="7">
    <source>
        <dbReference type="EMBL" id="MTI28171.1"/>
    </source>
</evidence>
<dbReference type="Proteomes" id="UP000798808">
    <property type="component" value="Unassembled WGS sequence"/>
</dbReference>
<dbReference type="PROSITE" id="PS51085">
    <property type="entry name" value="2FE2S_FER_2"/>
    <property type="match status" value="1"/>
</dbReference>
<gene>
    <name evidence="7" type="ORF">E1163_24655</name>
</gene>
<dbReference type="InterPro" id="IPR001041">
    <property type="entry name" value="2Fe-2S_ferredoxin-type"/>
</dbReference>
<protein>
    <submittedName>
        <fullName evidence="7">(2Fe-2S)-binding protein</fullName>
    </submittedName>
</protein>
<keyword evidence="8" id="KW-1185">Reference proteome</keyword>
<evidence type="ECO:0000256" key="2">
    <source>
        <dbReference type="ARBA" id="ARBA00022723"/>
    </source>
</evidence>
<comment type="caution">
    <text evidence="7">The sequence shown here is derived from an EMBL/GenBank/DDBJ whole genome shotgun (WGS) entry which is preliminary data.</text>
</comment>
<dbReference type="Gene3D" id="3.10.20.30">
    <property type="match status" value="1"/>
</dbReference>
<dbReference type="RefSeq" id="WP_155175436.1">
    <property type="nucleotide sequence ID" value="NZ_BAAAFL010000010.1"/>
</dbReference>
<evidence type="ECO:0000313" key="8">
    <source>
        <dbReference type="Proteomes" id="UP000798808"/>
    </source>
</evidence>
<dbReference type="InterPro" id="IPR006058">
    <property type="entry name" value="2Fe2S_fd_BS"/>
</dbReference>
<evidence type="ECO:0000259" key="6">
    <source>
        <dbReference type="PROSITE" id="PS51085"/>
    </source>
</evidence>
<dbReference type="CDD" id="cd00207">
    <property type="entry name" value="fer2"/>
    <property type="match status" value="1"/>
</dbReference>